<name>A0A3B5R0I4_XIPMA</name>
<dbReference type="AlphaFoldDB" id="A0A3B5R0I4"/>
<sequence length="79" mass="9166">MQVTLAQPKISSRRINEDLTLSVITSRKLPQSPIAKKKMQALKQLQIAKEHNDWPKKKWSNILTLQNYSYQINFVSVSL</sequence>
<dbReference type="Ensembl" id="ENSXMAT00000031113.1">
    <property type="protein sequence ID" value="ENSXMAP00000035986.1"/>
    <property type="gene ID" value="ENSXMAG00000025039.1"/>
</dbReference>
<reference evidence="2" key="1">
    <citation type="submission" date="2012-01" db="EMBL/GenBank/DDBJ databases">
        <authorList>
            <person name="Walter R."/>
            <person name="Schartl M."/>
            <person name="Warren W."/>
        </authorList>
    </citation>
    <scope>NUCLEOTIDE SEQUENCE [LARGE SCALE GENOMIC DNA]</scope>
    <source>
        <strain evidence="2">JP 163 A</strain>
    </source>
</reference>
<dbReference type="InParanoid" id="A0A3B5R0I4"/>
<proteinExistence type="predicted"/>
<dbReference type="Proteomes" id="UP000002852">
    <property type="component" value="Unassembled WGS sequence"/>
</dbReference>
<organism evidence="1 2">
    <name type="scientific">Xiphophorus maculatus</name>
    <name type="common">Southern platyfish</name>
    <name type="synonym">Platypoecilus maculatus</name>
    <dbReference type="NCBI Taxonomy" id="8083"/>
    <lineage>
        <taxon>Eukaryota</taxon>
        <taxon>Metazoa</taxon>
        <taxon>Chordata</taxon>
        <taxon>Craniata</taxon>
        <taxon>Vertebrata</taxon>
        <taxon>Euteleostomi</taxon>
        <taxon>Actinopterygii</taxon>
        <taxon>Neopterygii</taxon>
        <taxon>Teleostei</taxon>
        <taxon>Neoteleostei</taxon>
        <taxon>Acanthomorphata</taxon>
        <taxon>Ovalentaria</taxon>
        <taxon>Atherinomorphae</taxon>
        <taxon>Cyprinodontiformes</taxon>
        <taxon>Poeciliidae</taxon>
        <taxon>Poeciliinae</taxon>
        <taxon>Xiphophorus</taxon>
    </lineage>
</organism>
<evidence type="ECO:0000313" key="2">
    <source>
        <dbReference type="Proteomes" id="UP000002852"/>
    </source>
</evidence>
<reference evidence="2" key="2">
    <citation type="journal article" date="2013" name="Nat. Genet.">
        <title>The genome of the platyfish, Xiphophorus maculatus, provides insights into evolutionary adaptation and several complex traits.</title>
        <authorList>
            <person name="Schartl M."/>
            <person name="Walter R.B."/>
            <person name="Shen Y."/>
            <person name="Garcia T."/>
            <person name="Catchen J."/>
            <person name="Amores A."/>
            <person name="Braasch I."/>
            <person name="Chalopin D."/>
            <person name="Volff J.N."/>
            <person name="Lesch K.P."/>
            <person name="Bisazza A."/>
            <person name="Minx P."/>
            <person name="Hillier L."/>
            <person name="Wilson R.K."/>
            <person name="Fuerstenberg S."/>
            <person name="Boore J."/>
            <person name="Searle S."/>
            <person name="Postlethwait J.H."/>
            <person name="Warren W.C."/>
        </authorList>
    </citation>
    <scope>NUCLEOTIDE SEQUENCE [LARGE SCALE GENOMIC DNA]</scope>
    <source>
        <strain evidence="2">JP 163 A</strain>
    </source>
</reference>
<protein>
    <submittedName>
        <fullName evidence="1">Uncharacterized protein</fullName>
    </submittedName>
</protein>
<keyword evidence="2" id="KW-1185">Reference proteome</keyword>
<evidence type="ECO:0000313" key="1">
    <source>
        <dbReference type="Ensembl" id="ENSXMAP00000035986.1"/>
    </source>
</evidence>
<reference evidence="1" key="4">
    <citation type="submission" date="2025-09" db="UniProtKB">
        <authorList>
            <consortium name="Ensembl"/>
        </authorList>
    </citation>
    <scope>IDENTIFICATION</scope>
    <source>
        <strain evidence="1">JP 163 A</strain>
    </source>
</reference>
<reference evidence="1" key="3">
    <citation type="submission" date="2025-08" db="UniProtKB">
        <authorList>
            <consortium name="Ensembl"/>
        </authorList>
    </citation>
    <scope>IDENTIFICATION</scope>
    <source>
        <strain evidence="1">JP 163 A</strain>
    </source>
</reference>
<accession>A0A3B5R0I4</accession>